<protein>
    <recommendedName>
        <fullName evidence="4">Syndecan 1</fullName>
    </recommendedName>
</protein>
<evidence type="ECO:0000313" key="2">
    <source>
        <dbReference type="EMBL" id="PAU46759.1"/>
    </source>
</evidence>
<gene>
    <name evidence="2" type="ORF">CK936_22450</name>
</gene>
<feature type="region of interest" description="Disordered" evidence="1">
    <location>
        <begin position="100"/>
        <end position="119"/>
    </location>
</feature>
<sequence>MVSRPSAPAHPATGTPPPGAPRAAPAGRALQRSASGAVTMGVPMTTTPTRAPVQRSEAPAAPAGSGGGTGTAGNRATARSDGIDTEELARRLLDPLSRLLRADLRRGRERAGRLYDDRR</sequence>
<proteinExistence type="predicted"/>
<organism evidence="2 3">
    <name type="scientific">Streptomyces albireticuli</name>
    <dbReference type="NCBI Taxonomy" id="1940"/>
    <lineage>
        <taxon>Bacteria</taxon>
        <taxon>Bacillati</taxon>
        <taxon>Actinomycetota</taxon>
        <taxon>Actinomycetes</taxon>
        <taxon>Kitasatosporales</taxon>
        <taxon>Streptomycetaceae</taxon>
        <taxon>Streptomyces</taxon>
    </lineage>
</organism>
<name>A0A2A2D5V3_9ACTN</name>
<evidence type="ECO:0000256" key="1">
    <source>
        <dbReference type="SAM" id="MobiDB-lite"/>
    </source>
</evidence>
<accession>A0A2A2D5V3</accession>
<dbReference type="AlphaFoldDB" id="A0A2A2D5V3"/>
<feature type="compositionally biased region" description="Low complexity" evidence="1">
    <location>
        <begin position="36"/>
        <end position="49"/>
    </location>
</feature>
<reference evidence="2 3" key="1">
    <citation type="submission" date="2017-08" db="EMBL/GenBank/DDBJ databases">
        <title>Genome sequence of Streptomyces albireticuli NRRL B-1670.</title>
        <authorList>
            <person name="Graham D.E."/>
            <person name="Mahan K.M."/>
            <person name="Klingeman D.M."/>
            <person name="Hettich R.L."/>
            <person name="Parry R.J."/>
            <person name="Spain J.C."/>
        </authorList>
    </citation>
    <scope>NUCLEOTIDE SEQUENCE [LARGE SCALE GENOMIC DNA]</scope>
    <source>
        <strain evidence="2 3">NRRL B-1670</strain>
    </source>
</reference>
<feature type="compositionally biased region" description="Low complexity" evidence="1">
    <location>
        <begin position="1"/>
        <end position="13"/>
    </location>
</feature>
<dbReference type="EMBL" id="NSJV01000423">
    <property type="protein sequence ID" value="PAU46759.1"/>
    <property type="molecule type" value="Genomic_DNA"/>
</dbReference>
<dbReference type="Proteomes" id="UP000218944">
    <property type="component" value="Unassembled WGS sequence"/>
</dbReference>
<feature type="region of interest" description="Disordered" evidence="1">
    <location>
        <begin position="1"/>
        <end position="89"/>
    </location>
</feature>
<comment type="caution">
    <text evidence="2">The sequence shown here is derived from an EMBL/GenBank/DDBJ whole genome shotgun (WGS) entry which is preliminary data.</text>
</comment>
<evidence type="ECO:0008006" key="4">
    <source>
        <dbReference type="Google" id="ProtNLM"/>
    </source>
</evidence>
<keyword evidence="3" id="KW-1185">Reference proteome</keyword>
<evidence type="ECO:0000313" key="3">
    <source>
        <dbReference type="Proteomes" id="UP000218944"/>
    </source>
</evidence>